<sequence>MKAAFLTVLAALATATIAAPAGSLTELTQVTKSLSSSGSSVSSGAVASSAAAGSASGHVVQDLSGNVKQILTVTGPDAKQLLIELSPDVTGLLSSLGLPGVGVAVGSVVQSASSLGDLLTDLAQPLEGLLTVVGQDGGVLLIQLDPSVTALVSSLGLPGVGTPVGTVVGTLGQNLKRSNGEIVQDLAPQVKNVLEVTGPNAKRLLVQLSPSVASLVANLGLPGVGTSVGSIVKTAGNIGDLLKDLSTPVEQLLTVVGQDGSYLLIQLSPEVTSLVSSLGLPGVGTSVGIVVGTVGDNL</sequence>
<dbReference type="OMA" id="GPEVQHT"/>
<feature type="chain" id="PRO_5016145141" evidence="1">
    <location>
        <begin position="19"/>
        <end position="298"/>
    </location>
</feature>
<accession>A0A2V5HAC2</accession>
<reference evidence="2 3" key="1">
    <citation type="submission" date="2018-02" db="EMBL/GenBank/DDBJ databases">
        <title>The genomes of Aspergillus section Nigri reveals drivers in fungal speciation.</title>
        <authorList>
            <consortium name="DOE Joint Genome Institute"/>
            <person name="Vesth T.C."/>
            <person name="Nybo J."/>
            <person name="Theobald S."/>
            <person name="Brandl J."/>
            <person name="Frisvad J.C."/>
            <person name="Nielsen K.F."/>
            <person name="Lyhne E.K."/>
            <person name="Kogle M.E."/>
            <person name="Kuo A."/>
            <person name="Riley R."/>
            <person name="Clum A."/>
            <person name="Nolan M."/>
            <person name="Lipzen A."/>
            <person name="Salamov A."/>
            <person name="Henrissat B."/>
            <person name="Wiebenga A."/>
            <person name="De vries R.P."/>
            <person name="Grigoriev I.V."/>
            <person name="Mortensen U.H."/>
            <person name="Andersen M.R."/>
            <person name="Baker S.E."/>
        </authorList>
    </citation>
    <scope>NUCLEOTIDE SEQUENCE [LARGE SCALE GENOMIC DNA]</scope>
    <source>
        <strain evidence="2 3">CBS 115571</strain>
    </source>
</reference>
<evidence type="ECO:0000256" key="1">
    <source>
        <dbReference type="SAM" id="SignalP"/>
    </source>
</evidence>
<dbReference type="EMBL" id="KZ825149">
    <property type="protein sequence ID" value="PYI17983.1"/>
    <property type="molecule type" value="Genomic_DNA"/>
</dbReference>
<gene>
    <name evidence="2" type="ORF">BO99DRAFT_461769</name>
</gene>
<dbReference type="Proteomes" id="UP000249829">
    <property type="component" value="Unassembled WGS sequence"/>
</dbReference>
<proteinExistence type="predicted"/>
<feature type="signal peptide" evidence="1">
    <location>
        <begin position="1"/>
        <end position="18"/>
    </location>
</feature>
<keyword evidence="3" id="KW-1185">Reference proteome</keyword>
<dbReference type="AlphaFoldDB" id="A0A2V5HAC2"/>
<evidence type="ECO:0000313" key="3">
    <source>
        <dbReference type="Proteomes" id="UP000249829"/>
    </source>
</evidence>
<keyword evidence="1" id="KW-0732">Signal</keyword>
<evidence type="ECO:0000313" key="2">
    <source>
        <dbReference type="EMBL" id="PYI17983.1"/>
    </source>
</evidence>
<name>A0A2V5HAC2_ASPV1</name>
<organism evidence="2 3">
    <name type="scientific">Aspergillus violaceofuscus (strain CBS 115571)</name>
    <dbReference type="NCBI Taxonomy" id="1450538"/>
    <lineage>
        <taxon>Eukaryota</taxon>
        <taxon>Fungi</taxon>
        <taxon>Dikarya</taxon>
        <taxon>Ascomycota</taxon>
        <taxon>Pezizomycotina</taxon>
        <taxon>Eurotiomycetes</taxon>
        <taxon>Eurotiomycetidae</taxon>
        <taxon>Eurotiales</taxon>
        <taxon>Aspergillaceae</taxon>
        <taxon>Aspergillus</taxon>
    </lineage>
</organism>
<protein>
    <submittedName>
        <fullName evidence="2">Uncharacterized protein</fullName>
    </submittedName>
</protein>